<dbReference type="InterPro" id="IPR005502">
    <property type="entry name" value="Ribosyl_crysJ1"/>
</dbReference>
<protein>
    <submittedName>
        <fullName evidence="1">ADP-ribosylation/Crystallin J1</fullName>
    </submittedName>
</protein>
<dbReference type="Pfam" id="PF03747">
    <property type="entry name" value="ADP_ribosyl_GH"/>
    <property type="match status" value="1"/>
</dbReference>
<evidence type="ECO:0000313" key="1">
    <source>
        <dbReference type="EMBL" id="AFZ06821.1"/>
    </source>
</evidence>
<proteinExistence type="predicted"/>
<organism evidence="1 2">
    <name type="scientific">Phormidium nigroviride PCC 7112</name>
    <dbReference type="NCBI Taxonomy" id="179408"/>
    <lineage>
        <taxon>Bacteria</taxon>
        <taxon>Bacillati</taxon>
        <taxon>Cyanobacteriota</taxon>
        <taxon>Cyanophyceae</taxon>
        <taxon>Oscillatoriophycideae</taxon>
        <taxon>Oscillatoriales</taxon>
        <taxon>Oscillatoriaceae</taxon>
        <taxon>Phormidium</taxon>
    </lineage>
</organism>
<accession>K9VFU0</accession>
<dbReference type="InterPro" id="IPR036705">
    <property type="entry name" value="Ribosyl_crysJ1_sf"/>
</dbReference>
<dbReference type="STRING" id="179408.Osc7112_2377"/>
<reference evidence="1 2" key="1">
    <citation type="submission" date="2012-05" db="EMBL/GenBank/DDBJ databases">
        <title>Finished chromosome of genome of Oscillatoria sp. PCC 7112.</title>
        <authorList>
            <consortium name="US DOE Joint Genome Institute"/>
            <person name="Gugger M."/>
            <person name="Coursin T."/>
            <person name="Rippka R."/>
            <person name="Tandeau De Marsac N."/>
            <person name="Huntemann M."/>
            <person name="Wei C.-L."/>
            <person name="Han J."/>
            <person name="Detter J.C."/>
            <person name="Han C."/>
            <person name="Tapia R."/>
            <person name="Davenport K."/>
            <person name="Daligault H."/>
            <person name="Erkkila T."/>
            <person name="Gu W."/>
            <person name="Munk A.C.C."/>
            <person name="Teshima H."/>
            <person name="Xu Y."/>
            <person name="Chain P."/>
            <person name="Chen A."/>
            <person name="Krypides N."/>
            <person name="Mavromatis K."/>
            <person name="Markowitz V."/>
            <person name="Szeto E."/>
            <person name="Ivanova N."/>
            <person name="Mikhailova N."/>
            <person name="Ovchinnikova G."/>
            <person name="Pagani I."/>
            <person name="Pati A."/>
            <person name="Goodwin L."/>
            <person name="Peters L."/>
            <person name="Pitluck S."/>
            <person name="Woyke T."/>
            <person name="Kerfeld C."/>
        </authorList>
    </citation>
    <scope>NUCLEOTIDE SEQUENCE [LARGE SCALE GENOMIC DNA]</scope>
    <source>
        <strain evidence="1 2">PCC 7112</strain>
    </source>
</reference>
<name>K9VFU0_9CYAN</name>
<dbReference type="HOGENOM" id="CLU_078460_0_0_3"/>
<dbReference type="Gene3D" id="1.10.4080.10">
    <property type="entry name" value="ADP-ribosylation/Crystallin J1"/>
    <property type="match status" value="1"/>
</dbReference>
<keyword evidence="2" id="KW-1185">Reference proteome</keyword>
<dbReference type="SUPFAM" id="SSF101478">
    <property type="entry name" value="ADP-ribosylglycohydrolase"/>
    <property type="match status" value="1"/>
</dbReference>
<dbReference type="EMBL" id="CP003614">
    <property type="protein sequence ID" value="AFZ06821.1"/>
    <property type="molecule type" value="Genomic_DNA"/>
</dbReference>
<sequence>MRHSLLSKFQGTILGAVLGDSLGLQYQTQLVGIPPQTEDLQPILQLTKHQQLTLRGETLALNSVNSKIPSGKDSSKSGRLAVACSESLIRCRGLDLKDWRDTWEAFAKSEIYHPPNSEFQTLLNPGEAAVAALPSAMFFHENKAKLREKIMLAIEVWHNENQPEWETAILAVAFTIARALKERLDPATAIEQTIAYVKTDNAFTELLLQVQILLEKGADLETAATHLCKSATALRERQGEGKKKLQTESIVNPGNFIPIALAFYCFLNTPEDLRLSVVRAARCGIAGQITCALTGALSGAYNGVAGIPVEWRQVSSAEVKSQQLAHGREPSLWGTGSDAKIVELANNLFAVWAGVYSPDAGLDSAALARSVAAPYVIRPRKI</sequence>
<dbReference type="AlphaFoldDB" id="K9VFU0"/>
<evidence type="ECO:0000313" key="2">
    <source>
        <dbReference type="Proteomes" id="UP000010478"/>
    </source>
</evidence>
<dbReference type="RefSeq" id="WP_015176115.1">
    <property type="nucleotide sequence ID" value="NC_019729.1"/>
</dbReference>
<gene>
    <name evidence="1" type="ORF">Osc7112_2377</name>
</gene>
<dbReference type="Proteomes" id="UP000010478">
    <property type="component" value="Chromosome"/>
</dbReference>
<dbReference type="OrthoDB" id="574287at2"/>
<dbReference type="eggNOG" id="COG1397">
    <property type="taxonomic scope" value="Bacteria"/>
</dbReference>
<dbReference type="KEGG" id="oni:Osc7112_2377"/>